<comment type="similarity">
    <text evidence="1">Belongs to the CFAP97 family.</text>
</comment>
<dbReference type="Proteomes" id="UP000694846">
    <property type="component" value="Unplaced"/>
</dbReference>
<protein>
    <submittedName>
        <fullName evidence="4">Peptidyl-prolyl cis-trans isomerase C, mitochondrial-like</fullName>
    </submittedName>
</protein>
<dbReference type="InterPro" id="IPR002130">
    <property type="entry name" value="Cyclophilin-type_PPIase_dom"/>
</dbReference>
<dbReference type="PROSITE" id="PS50072">
    <property type="entry name" value="CSA_PPIASE_2"/>
    <property type="match status" value="1"/>
</dbReference>
<reference evidence="4" key="1">
    <citation type="submission" date="2025-08" db="UniProtKB">
        <authorList>
            <consortium name="RefSeq"/>
        </authorList>
    </citation>
    <scope>IDENTIFICATION</scope>
    <source>
        <tissue evidence="4">Whole body</tissue>
    </source>
</reference>
<feature type="domain" description="PPIase cyclophilin-type" evidence="2">
    <location>
        <begin position="189"/>
        <end position="345"/>
    </location>
</feature>
<evidence type="ECO:0000313" key="4">
    <source>
        <dbReference type="RefSeq" id="XP_025420351.1"/>
    </source>
</evidence>
<gene>
    <name evidence="4" type="primary">LOC112690532</name>
</gene>
<dbReference type="GO" id="GO:0016018">
    <property type="term" value="F:cyclosporin A binding"/>
    <property type="evidence" value="ECO:0007669"/>
    <property type="project" value="TreeGrafter"/>
</dbReference>
<dbReference type="InterPro" id="IPR029488">
    <property type="entry name" value="Hmw/CFAP97"/>
</dbReference>
<dbReference type="Gene3D" id="2.40.100.10">
    <property type="entry name" value="Cyclophilin-like"/>
    <property type="match status" value="1"/>
</dbReference>
<dbReference type="GO" id="GO:0005737">
    <property type="term" value="C:cytoplasm"/>
    <property type="evidence" value="ECO:0007669"/>
    <property type="project" value="TreeGrafter"/>
</dbReference>
<evidence type="ECO:0000313" key="3">
    <source>
        <dbReference type="Proteomes" id="UP000694846"/>
    </source>
</evidence>
<sequence length="350" mass="39570">MQSKLADRTTKAELMMYRTHKDNLRNIQPKVDSKAPPLNPLLMYNTGVMKINAARQSEIDDQNLKLIQNINVIYRTQGKTDCYKPKAIDLWKSTGVEESIAIKNKKIFKENNLLLSKIRHAKPKLESRAAIRKHQKNHYKNLIFSSVHEEYLKERIKSRNNYDPLIVNARLPKNVRIKKSNCFLDVVDSTADRRLGRLTIELYDGVVPVTADNFSALCRLRGPGGYGGTRFFHIVPGVFCLGGDVQYSVGIGGQSAAVHDGRRCFADENHLLSHNAPGVLSMYNFDRNENTSQFLITFRPLTTMDGRYVVFGRVVCGFDTLELIENLGLPSGKPKHKIIIGDCGKIEAHE</sequence>
<accession>A0A8B8GCL9</accession>
<dbReference type="OrthoDB" id="193499at2759"/>
<dbReference type="SUPFAM" id="SSF50891">
    <property type="entry name" value="Cyclophilin-like"/>
    <property type="match status" value="1"/>
</dbReference>
<dbReference type="AlphaFoldDB" id="A0A8B8GCL9"/>
<name>A0A8B8GCL9_9HEMI</name>
<dbReference type="GO" id="GO:0006457">
    <property type="term" value="P:protein folding"/>
    <property type="evidence" value="ECO:0007669"/>
    <property type="project" value="TreeGrafter"/>
</dbReference>
<dbReference type="PANTHER" id="PTHR11071">
    <property type="entry name" value="PEPTIDYL-PROLYL CIS-TRANS ISOMERASE"/>
    <property type="match status" value="1"/>
</dbReference>
<dbReference type="GO" id="GO:0003755">
    <property type="term" value="F:peptidyl-prolyl cis-trans isomerase activity"/>
    <property type="evidence" value="ECO:0007669"/>
    <property type="project" value="InterPro"/>
</dbReference>
<dbReference type="Pfam" id="PF00160">
    <property type="entry name" value="Pro_isomerase"/>
    <property type="match status" value="1"/>
</dbReference>
<dbReference type="PANTHER" id="PTHR11071:SF561">
    <property type="entry name" value="PEPTIDYL-PROLYL CIS-TRANS ISOMERASE D-RELATED"/>
    <property type="match status" value="1"/>
</dbReference>
<dbReference type="Pfam" id="PF13879">
    <property type="entry name" value="Hmw_CFAP97"/>
    <property type="match status" value="1"/>
</dbReference>
<dbReference type="RefSeq" id="XP_025420351.1">
    <property type="nucleotide sequence ID" value="XM_025564566.1"/>
</dbReference>
<evidence type="ECO:0000256" key="1">
    <source>
        <dbReference type="ARBA" id="ARBA00008315"/>
    </source>
</evidence>
<evidence type="ECO:0000259" key="2">
    <source>
        <dbReference type="PROSITE" id="PS50072"/>
    </source>
</evidence>
<dbReference type="PRINTS" id="PR00153">
    <property type="entry name" value="CSAPPISMRASE"/>
</dbReference>
<dbReference type="InterPro" id="IPR029000">
    <property type="entry name" value="Cyclophilin-like_dom_sf"/>
</dbReference>
<dbReference type="GeneID" id="112690532"/>
<keyword evidence="3" id="KW-1185">Reference proteome</keyword>
<organism evidence="3 4">
    <name type="scientific">Sipha flava</name>
    <name type="common">yellow sugarcane aphid</name>
    <dbReference type="NCBI Taxonomy" id="143950"/>
    <lineage>
        <taxon>Eukaryota</taxon>
        <taxon>Metazoa</taxon>
        <taxon>Ecdysozoa</taxon>
        <taxon>Arthropoda</taxon>
        <taxon>Hexapoda</taxon>
        <taxon>Insecta</taxon>
        <taxon>Pterygota</taxon>
        <taxon>Neoptera</taxon>
        <taxon>Paraneoptera</taxon>
        <taxon>Hemiptera</taxon>
        <taxon>Sternorrhyncha</taxon>
        <taxon>Aphidomorpha</taxon>
        <taxon>Aphidoidea</taxon>
        <taxon>Aphididae</taxon>
        <taxon>Sipha</taxon>
    </lineage>
</organism>
<proteinExistence type="inferred from homology"/>